<dbReference type="GO" id="GO:0016758">
    <property type="term" value="F:hexosyltransferase activity"/>
    <property type="evidence" value="ECO:0007669"/>
    <property type="project" value="UniProtKB-ARBA"/>
</dbReference>
<dbReference type="Gene3D" id="3.90.550.10">
    <property type="entry name" value="Spore Coat Polysaccharide Biosynthesis Protein SpsA, Chain A"/>
    <property type="match status" value="1"/>
</dbReference>
<dbReference type="InterPro" id="IPR001173">
    <property type="entry name" value="Glyco_trans_2-like"/>
</dbReference>
<dbReference type="Pfam" id="PF00535">
    <property type="entry name" value="Glycos_transf_2"/>
    <property type="match status" value="1"/>
</dbReference>
<evidence type="ECO:0000313" key="3">
    <source>
        <dbReference type="Proteomes" id="UP000638353"/>
    </source>
</evidence>
<reference evidence="2" key="1">
    <citation type="journal article" date="2014" name="Int. J. Syst. Evol. Microbiol.">
        <title>Complete genome sequence of Corynebacterium casei LMG S-19264T (=DSM 44701T), isolated from a smear-ripened cheese.</title>
        <authorList>
            <consortium name="US DOE Joint Genome Institute (JGI-PGF)"/>
            <person name="Walter F."/>
            <person name="Albersmeier A."/>
            <person name="Kalinowski J."/>
            <person name="Ruckert C."/>
        </authorList>
    </citation>
    <scope>NUCLEOTIDE SEQUENCE</scope>
    <source>
        <strain evidence="2">JCM 4637</strain>
    </source>
</reference>
<evidence type="ECO:0000313" key="2">
    <source>
        <dbReference type="EMBL" id="GHC94469.1"/>
    </source>
</evidence>
<keyword evidence="2" id="KW-0808">Transferase</keyword>
<protein>
    <submittedName>
        <fullName evidence="2">Transferase</fullName>
    </submittedName>
</protein>
<proteinExistence type="predicted"/>
<dbReference type="RefSeq" id="WP_189824248.1">
    <property type="nucleotide sequence ID" value="NZ_BMVC01000006.1"/>
</dbReference>
<comment type="caution">
    <text evidence="2">The sequence shown here is derived from an EMBL/GenBank/DDBJ whole genome shotgun (WGS) entry which is preliminary data.</text>
</comment>
<dbReference type="Proteomes" id="UP000638353">
    <property type="component" value="Unassembled WGS sequence"/>
</dbReference>
<evidence type="ECO:0000259" key="1">
    <source>
        <dbReference type="Pfam" id="PF00535"/>
    </source>
</evidence>
<dbReference type="PANTHER" id="PTHR22916">
    <property type="entry name" value="GLYCOSYLTRANSFERASE"/>
    <property type="match status" value="1"/>
</dbReference>
<name>A0A918WY47_9ACTN</name>
<dbReference type="EMBL" id="BMVC01000006">
    <property type="protein sequence ID" value="GHC94469.1"/>
    <property type="molecule type" value="Genomic_DNA"/>
</dbReference>
<dbReference type="PANTHER" id="PTHR22916:SF3">
    <property type="entry name" value="UDP-GLCNAC:BETAGAL BETA-1,3-N-ACETYLGLUCOSAMINYLTRANSFERASE-LIKE PROTEIN 1"/>
    <property type="match status" value="1"/>
</dbReference>
<dbReference type="AlphaFoldDB" id="A0A918WY47"/>
<sequence>MHPAQITVVVIVFNDADRITTAVESALAQGAAVGEVIVVDDASTDGSREAVDALAARHPRVRPLHRTENSGGCGSPRNDGIAAAAFPYVMFLDSDDVYPPGAVDALLAEAAPGIDVVAGACVRRELPENHDTVWAPALYDTSAGATLPGTVLKGIAAHPEFLVDTLSVNKLYRRDFLAEHAAVFPDGAFHYEDFVFTAKVYAAAPRMAVIDTPVYIWHVRRADAVLSISLRRATLANWEHRVEAHRRVVEVFRTAGQPDLAVAAQTKFLDYDLPMYVRELAQRAPDYRAAWWAHARTYLAGFDAAAHEHAQAPARWLARALTAWEEPAELERVMALAAQPPRLLPPSYTNAAGQPVLSGRQPEVLLHGLTDLPADKLPVTVNGTVSVGHSLGFTLTVPELHGLLAPLNPQRAVLRLTDQHDVLPAKIREQPLHRTGDSWQAAFEVTTKDLADAARLVSWRVQADVVCAGGERIPAEVRAAHPGVARRRVVPRLGRPLLVQIHVTPRGALMVRIAGGLHGMLDVLRRRLKRLLAR</sequence>
<gene>
    <name evidence="2" type="ORF">GCM10010334_32490</name>
</gene>
<dbReference type="SUPFAM" id="SSF53448">
    <property type="entry name" value="Nucleotide-diphospho-sugar transferases"/>
    <property type="match status" value="1"/>
</dbReference>
<dbReference type="InterPro" id="IPR029044">
    <property type="entry name" value="Nucleotide-diphossugar_trans"/>
</dbReference>
<accession>A0A918WY47</accession>
<organism evidence="2 3">
    <name type="scientific">Streptomyces finlayi</name>
    <dbReference type="NCBI Taxonomy" id="67296"/>
    <lineage>
        <taxon>Bacteria</taxon>
        <taxon>Bacillati</taxon>
        <taxon>Actinomycetota</taxon>
        <taxon>Actinomycetes</taxon>
        <taxon>Kitasatosporales</taxon>
        <taxon>Streptomycetaceae</taxon>
        <taxon>Streptomyces</taxon>
    </lineage>
</organism>
<dbReference type="CDD" id="cd00761">
    <property type="entry name" value="Glyco_tranf_GTA_type"/>
    <property type="match status" value="1"/>
</dbReference>
<feature type="domain" description="Glycosyltransferase 2-like" evidence="1">
    <location>
        <begin position="7"/>
        <end position="131"/>
    </location>
</feature>
<reference evidence="2" key="2">
    <citation type="submission" date="2020-09" db="EMBL/GenBank/DDBJ databases">
        <authorList>
            <person name="Sun Q."/>
            <person name="Ohkuma M."/>
        </authorList>
    </citation>
    <scope>NUCLEOTIDE SEQUENCE</scope>
    <source>
        <strain evidence="2">JCM 4637</strain>
    </source>
</reference>